<keyword evidence="1" id="KW-0732">Signal</keyword>
<dbReference type="Proteomes" id="UP000276133">
    <property type="component" value="Unassembled WGS sequence"/>
</dbReference>
<protein>
    <submittedName>
        <fullName evidence="2">Uncharacterized protein</fullName>
    </submittedName>
</protein>
<reference evidence="2 3" key="1">
    <citation type="journal article" date="2018" name="Sci. Rep.">
        <title>Genomic signatures of local adaptation to the degree of environmental predictability in rotifers.</title>
        <authorList>
            <person name="Franch-Gras L."/>
            <person name="Hahn C."/>
            <person name="Garcia-Roger E.M."/>
            <person name="Carmona M.J."/>
            <person name="Serra M."/>
            <person name="Gomez A."/>
        </authorList>
    </citation>
    <scope>NUCLEOTIDE SEQUENCE [LARGE SCALE GENOMIC DNA]</scope>
    <source>
        <strain evidence="2">HYR1</strain>
    </source>
</reference>
<dbReference type="EMBL" id="REGN01001308">
    <property type="protein sequence ID" value="RNA35641.1"/>
    <property type="molecule type" value="Genomic_DNA"/>
</dbReference>
<feature type="chain" id="PRO_5018094764" evidence="1">
    <location>
        <begin position="17"/>
        <end position="76"/>
    </location>
</feature>
<comment type="caution">
    <text evidence="2">The sequence shown here is derived from an EMBL/GenBank/DDBJ whole genome shotgun (WGS) entry which is preliminary data.</text>
</comment>
<dbReference type="AlphaFoldDB" id="A0A3M7SIP8"/>
<organism evidence="2 3">
    <name type="scientific">Brachionus plicatilis</name>
    <name type="common">Marine rotifer</name>
    <name type="synonym">Brachionus muelleri</name>
    <dbReference type="NCBI Taxonomy" id="10195"/>
    <lineage>
        <taxon>Eukaryota</taxon>
        <taxon>Metazoa</taxon>
        <taxon>Spiralia</taxon>
        <taxon>Gnathifera</taxon>
        <taxon>Rotifera</taxon>
        <taxon>Eurotatoria</taxon>
        <taxon>Monogononta</taxon>
        <taxon>Pseudotrocha</taxon>
        <taxon>Ploima</taxon>
        <taxon>Brachionidae</taxon>
        <taxon>Brachionus</taxon>
    </lineage>
</organism>
<name>A0A3M7SIP8_BRAPC</name>
<feature type="signal peptide" evidence="1">
    <location>
        <begin position="1"/>
        <end position="16"/>
    </location>
</feature>
<evidence type="ECO:0000256" key="1">
    <source>
        <dbReference type="SAM" id="SignalP"/>
    </source>
</evidence>
<proteinExistence type="predicted"/>
<sequence length="76" mass="8400">MALNLFLCIFIQSVSKKSKIQDETQGSSGNYPITDTTSVMTLEMKTLGGVARLKVGYLLRNTDVESESGMSYHNHI</sequence>
<keyword evidence="3" id="KW-1185">Reference proteome</keyword>
<accession>A0A3M7SIP8</accession>
<evidence type="ECO:0000313" key="3">
    <source>
        <dbReference type="Proteomes" id="UP000276133"/>
    </source>
</evidence>
<evidence type="ECO:0000313" key="2">
    <source>
        <dbReference type="EMBL" id="RNA35641.1"/>
    </source>
</evidence>
<gene>
    <name evidence="2" type="ORF">BpHYR1_042069</name>
</gene>